<keyword evidence="7 15" id="KW-0479">Metal-binding</keyword>
<evidence type="ECO:0000256" key="2">
    <source>
        <dbReference type="ARBA" id="ARBA00002451"/>
    </source>
</evidence>
<feature type="binding site" evidence="15">
    <location>
        <position position="569"/>
    </location>
    <ligand>
        <name>Ca(2+)</name>
        <dbReference type="ChEBI" id="CHEBI:29108"/>
    </ligand>
</feature>
<dbReference type="EC" id="3.4.14.10" evidence="4"/>
<feature type="binding site" evidence="15">
    <location>
        <position position="590"/>
    </location>
    <ligand>
        <name>Ca(2+)</name>
        <dbReference type="ChEBI" id="CHEBI:29108"/>
    </ligand>
</feature>
<feature type="domain" description="Peptidase S53" evidence="17">
    <location>
        <begin position="215"/>
        <end position="612"/>
    </location>
</feature>
<evidence type="ECO:0000256" key="14">
    <source>
        <dbReference type="ARBA" id="ARBA00023180"/>
    </source>
</evidence>
<dbReference type="InterPro" id="IPR050819">
    <property type="entry name" value="Tripeptidyl-peptidase_I"/>
</dbReference>
<comment type="subcellular location">
    <subcellularLocation>
        <location evidence="3">Secreted</location>
        <location evidence="3">Extracellular space</location>
    </subcellularLocation>
</comment>
<evidence type="ECO:0000256" key="8">
    <source>
        <dbReference type="ARBA" id="ARBA00022729"/>
    </source>
</evidence>
<keyword evidence="6 15" id="KW-0645">Protease</keyword>
<evidence type="ECO:0000313" key="19">
    <source>
        <dbReference type="Proteomes" id="UP000799444"/>
    </source>
</evidence>
<dbReference type="InterPro" id="IPR015366">
    <property type="entry name" value="S53_propep"/>
</dbReference>
<evidence type="ECO:0000256" key="15">
    <source>
        <dbReference type="PROSITE-ProRule" id="PRU01032"/>
    </source>
</evidence>
<keyword evidence="5" id="KW-0964">Secreted</keyword>
<dbReference type="SUPFAM" id="SSF52743">
    <property type="entry name" value="Subtilisin-like"/>
    <property type="match status" value="1"/>
</dbReference>
<evidence type="ECO:0000256" key="3">
    <source>
        <dbReference type="ARBA" id="ARBA00004239"/>
    </source>
</evidence>
<dbReference type="Proteomes" id="UP000799444">
    <property type="component" value="Unassembled WGS sequence"/>
</dbReference>
<keyword evidence="10 15" id="KW-0720">Serine protease</keyword>
<evidence type="ECO:0000259" key="17">
    <source>
        <dbReference type="PROSITE" id="PS51695"/>
    </source>
</evidence>
<keyword evidence="13" id="KW-0865">Zymogen</keyword>
<dbReference type="FunFam" id="3.40.50.200:FF:000015">
    <property type="entry name" value="Tripeptidyl peptidase A"/>
    <property type="match status" value="1"/>
</dbReference>
<evidence type="ECO:0000256" key="1">
    <source>
        <dbReference type="ARBA" id="ARBA00001910"/>
    </source>
</evidence>
<dbReference type="SUPFAM" id="SSF54897">
    <property type="entry name" value="Protease propeptides/inhibitors"/>
    <property type="match status" value="1"/>
</dbReference>
<feature type="active site" description="Charge relay system" evidence="15">
    <location>
        <position position="527"/>
    </location>
</feature>
<dbReference type="GO" id="GO:0046872">
    <property type="term" value="F:metal ion binding"/>
    <property type="evidence" value="ECO:0007669"/>
    <property type="project" value="UniProtKB-UniRule"/>
</dbReference>
<evidence type="ECO:0000256" key="16">
    <source>
        <dbReference type="SAM" id="SignalP"/>
    </source>
</evidence>
<accession>A0A9P4UWC1</accession>
<keyword evidence="19" id="KW-1185">Reference proteome</keyword>
<evidence type="ECO:0000256" key="5">
    <source>
        <dbReference type="ARBA" id="ARBA00022525"/>
    </source>
</evidence>
<feature type="active site" description="Charge relay system" evidence="15">
    <location>
        <position position="301"/>
    </location>
</feature>
<dbReference type="GO" id="GO:0008240">
    <property type="term" value="F:tripeptidyl-peptidase activity"/>
    <property type="evidence" value="ECO:0007669"/>
    <property type="project" value="UniProtKB-EC"/>
</dbReference>
<comment type="cofactor">
    <cofactor evidence="15">
        <name>Ca(2+)</name>
        <dbReference type="ChEBI" id="CHEBI:29108"/>
    </cofactor>
    <text evidence="15">Binds 1 Ca(2+) ion per subunit.</text>
</comment>
<dbReference type="GO" id="GO:0004252">
    <property type="term" value="F:serine-type endopeptidase activity"/>
    <property type="evidence" value="ECO:0007669"/>
    <property type="project" value="UniProtKB-UniRule"/>
</dbReference>
<dbReference type="InterPro" id="IPR000209">
    <property type="entry name" value="Peptidase_S8/S53_dom"/>
</dbReference>
<feature type="binding site" evidence="15">
    <location>
        <position position="592"/>
    </location>
    <ligand>
        <name>Ca(2+)</name>
        <dbReference type="ChEBI" id="CHEBI:29108"/>
    </ligand>
</feature>
<dbReference type="InterPro" id="IPR030400">
    <property type="entry name" value="Sedolisin_dom"/>
</dbReference>
<gene>
    <name evidence="18" type="ORF">EJ04DRAFT_516137</name>
</gene>
<dbReference type="Pfam" id="PF09286">
    <property type="entry name" value="Pro-kuma_activ"/>
    <property type="match status" value="1"/>
</dbReference>
<sequence>MRCFTSALLSAAAAQVALATPIKARSAYAVKETHFAPREWTKLDRANGVGVMQLQIGLKQGNFEELERHLYEVSDPEHERYGKHLTAGEVNDCVRPKKETSELVLEWLLENGIEPAGSTTAEDWIIVHVPVSVAEHLLDTEYHNYRHEDGTIVARTTHWSLPRHLHSHIDTIQPSTSFFHASANRADWVAGGAEVPASFKTPANESISSVCNVTSVTPECFSTLYSTKWYKPTAGDKNQVGFTNYLGEFPVRPDTKLFLQKYRPEAVPSAYSFKAFSIDGGILQDGPLTRNQSDVEQISHEANLDVQAIAGISWPIKISSYSTGGRPPHIPDLTTPDNNNEPYLTWVNWLLEQDSFPQVISTSYGEPEQTVPKSYAERVCRQFAQVGARGTSLLFSSGDRGVGGTGKCYSNDGKNTYKFLSDFPVSCPYVTGVGATMNFEPEESAYRAPRNVSGQFRDLYSSGSGFSTYWKRPKYQDGVVPAYIESLAGAYDGLYNKEGRGYPDVSAQGLYFAYFWNGTEGTISGTSASTPLLSGIISLVNDALISSGKSPLGFLNPWLYKKGYRGFTDITKGFAYGCNSTNKGFPVTEGWDPITGFGTPNFPELVRAAGADCEW</sequence>
<feature type="active site" description="Charge relay system" evidence="15">
    <location>
        <position position="305"/>
    </location>
</feature>
<name>A0A9P4UWC1_9PLEO</name>
<evidence type="ECO:0000256" key="11">
    <source>
        <dbReference type="ARBA" id="ARBA00022837"/>
    </source>
</evidence>
<dbReference type="PROSITE" id="PS51695">
    <property type="entry name" value="SEDOLISIN"/>
    <property type="match status" value="1"/>
</dbReference>
<dbReference type="EMBL" id="ML996254">
    <property type="protein sequence ID" value="KAF2729149.1"/>
    <property type="molecule type" value="Genomic_DNA"/>
</dbReference>
<evidence type="ECO:0000256" key="6">
    <source>
        <dbReference type="ARBA" id="ARBA00022670"/>
    </source>
</evidence>
<evidence type="ECO:0000256" key="10">
    <source>
        <dbReference type="ARBA" id="ARBA00022825"/>
    </source>
</evidence>
<keyword evidence="9 15" id="KW-0378">Hydrolase</keyword>
<proteinExistence type="predicted"/>
<dbReference type="CDD" id="cd04056">
    <property type="entry name" value="Peptidases_S53"/>
    <property type="match status" value="1"/>
</dbReference>
<dbReference type="SMART" id="SM00944">
    <property type="entry name" value="Pro-kuma_activ"/>
    <property type="match status" value="1"/>
</dbReference>
<evidence type="ECO:0000256" key="7">
    <source>
        <dbReference type="ARBA" id="ARBA00022723"/>
    </source>
</evidence>
<feature type="binding site" evidence="15">
    <location>
        <position position="570"/>
    </location>
    <ligand>
        <name>Ca(2+)</name>
        <dbReference type="ChEBI" id="CHEBI:29108"/>
    </ligand>
</feature>
<dbReference type="CDD" id="cd11377">
    <property type="entry name" value="Pro-peptidase_S53"/>
    <property type="match status" value="1"/>
</dbReference>
<keyword evidence="11 15" id="KW-0106">Calcium</keyword>
<dbReference type="GO" id="GO:0006508">
    <property type="term" value="P:proteolysis"/>
    <property type="evidence" value="ECO:0007669"/>
    <property type="project" value="UniProtKB-KW"/>
</dbReference>
<feature type="chain" id="PRO_5040425821" description="tripeptidyl-peptidase II" evidence="16">
    <location>
        <begin position="20"/>
        <end position="615"/>
    </location>
</feature>
<evidence type="ECO:0000256" key="9">
    <source>
        <dbReference type="ARBA" id="ARBA00022801"/>
    </source>
</evidence>
<dbReference type="PANTHER" id="PTHR14218:SF39">
    <property type="entry name" value="PEPTIDASE S53 DOMAIN-CONTAINING PROTEIN"/>
    <property type="match status" value="1"/>
</dbReference>
<comment type="catalytic activity">
    <reaction evidence="1">
        <text>Release of an N-terminal tripeptide from a polypeptide.</text>
        <dbReference type="EC" id="3.4.14.10"/>
    </reaction>
</comment>
<dbReference type="Pfam" id="PF00082">
    <property type="entry name" value="Peptidase_S8"/>
    <property type="match status" value="1"/>
</dbReference>
<feature type="signal peptide" evidence="16">
    <location>
        <begin position="1"/>
        <end position="19"/>
    </location>
</feature>
<dbReference type="PANTHER" id="PTHR14218">
    <property type="entry name" value="PROTEASE S8 TRIPEPTIDYL PEPTIDASE I CLN2"/>
    <property type="match status" value="1"/>
</dbReference>
<dbReference type="OrthoDB" id="409122at2759"/>
<evidence type="ECO:0000313" key="18">
    <source>
        <dbReference type="EMBL" id="KAF2729149.1"/>
    </source>
</evidence>
<protein>
    <recommendedName>
        <fullName evidence="4">tripeptidyl-peptidase II</fullName>
        <ecNumber evidence="4">3.4.14.10</ecNumber>
    </recommendedName>
</protein>
<dbReference type="Gene3D" id="3.40.50.200">
    <property type="entry name" value="Peptidase S8/S53 domain"/>
    <property type="match status" value="1"/>
</dbReference>
<evidence type="ECO:0000256" key="4">
    <source>
        <dbReference type="ARBA" id="ARBA00012462"/>
    </source>
</evidence>
<reference evidence="18" key="1">
    <citation type="journal article" date="2020" name="Stud. Mycol.">
        <title>101 Dothideomycetes genomes: a test case for predicting lifestyles and emergence of pathogens.</title>
        <authorList>
            <person name="Haridas S."/>
            <person name="Albert R."/>
            <person name="Binder M."/>
            <person name="Bloem J."/>
            <person name="Labutti K."/>
            <person name="Salamov A."/>
            <person name="Andreopoulos B."/>
            <person name="Baker S."/>
            <person name="Barry K."/>
            <person name="Bills G."/>
            <person name="Bluhm B."/>
            <person name="Cannon C."/>
            <person name="Castanera R."/>
            <person name="Culley D."/>
            <person name="Daum C."/>
            <person name="Ezra D."/>
            <person name="Gonzalez J."/>
            <person name="Henrissat B."/>
            <person name="Kuo A."/>
            <person name="Liang C."/>
            <person name="Lipzen A."/>
            <person name="Lutzoni F."/>
            <person name="Magnuson J."/>
            <person name="Mondo S."/>
            <person name="Nolan M."/>
            <person name="Ohm R."/>
            <person name="Pangilinan J."/>
            <person name="Park H.-J."/>
            <person name="Ramirez L."/>
            <person name="Alfaro M."/>
            <person name="Sun H."/>
            <person name="Tritt A."/>
            <person name="Yoshinaga Y."/>
            <person name="Zwiers L.-H."/>
            <person name="Turgeon B."/>
            <person name="Goodwin S."/>
            <person name="Spatafora J."/>
            <person name="Crous P."/>
            <person name="Grigoriev I."/>
        </authorList>
    </citation>
    <scope>NUCLEOTIDE SEQUENCE</scope>
    <source>
        <strain evidence="18">CBS 125425</strain>
    </source>
</reference>
<dbReference type="InterPro" id="IPR036852">
    <property type="entry name" value="Peptidase_S8/S53_dom_sf"/>
</dbReference>
<comment type="function">
    <text evidence="2">Secreted tripeptidyl-peptidase which degrades proteins at acidic pHs and is involved in virulence.</text>
</comment>
<keyword evidence="14" id="KW-0325">Glycoprotein</keyword>
<organism evidence="18 19">
    <name type="scientific">Polyplosphaeria fusca</name>
    <dbReference type="NCBI Taxonomy" id="682080"/>
    <lineage>
        <taxon>Eukaryota</taxon>
        <taxon>Fungi</taxon>
        <taxon>Dikarya</taxon>
        <taxon>Ascomycota</taxon>
        <taxon>Pezizomycotina</taxon>
        <taxon>Dothideomycetes</taxon>
        <taxon>Pleosporomycetidae</taxon>
        <taxon>Pleosporales</taxon>
        <taxon>Tetraplosphaeriaceae</taxon>
        <taxon>Polyplosphaeria</taxon>
    </lineage>
</organism>
<keyword evidence="12" id="KW-0843">Virulence</keyword>
<evidence type="ECO:0000256" key="13">
    <source>
        <dbReference type="ARBA" id="ARBA00023145"/>
    </source>
</evidence>
<dbReference type="AlphaFoldDB" id="A0A9P4UWC1"/>
<keyword evidence="8 16" id="KW-0732">Signal</keyword>
<comment type="caution">
    <text evidence="18">The sequence shown here is derived from an EMBL/GenBank/DDBJ whole genome shotgun (WGS) entry which is preliminary data.</text>
</comment>
<dbReference type="GO" id="GO:0005576">
    <property type="term" value="C:extracellular region"/>
    <property type="evidence" value="ECO:0007669"/>
    <property type="project" value="UniProtKB-SubCell"/>
</dbReference>
<evidence type="ECO:0000256" key="12">
    <source>
        <dbReference type="ARBA" id="ARBA00023026"/>
    </source>
</evidence>